<dbReference type="PANTHER" id="PTHR31157">
    <property type="entry name" value="SCP DOMAIN-CONTAINING PROTEIN"/>
    <property type="match status" value="1"/>
</dbReference>
<evidence type="ECO:0000259" key="2">
    <source>
        <dbReference type="Pfam" id="PF00188"/>
    </source>
</evidence>
<dbReference type="CDD" id="cd05379">
    <property type="entry name" value="CAP_bacterial"/>
    <property type="match status" value="1"/>
</dbReference>
<protein>
    <recommendedName>
        <fullName evidence="2">SCP domain-containing protein</fullName>
    </recommendedName>
</protein>
<dbReference type="Pfam" id="PF00188">
    <property type="entry name" value="CAP"/>
    <property type="match status" value="1"/>
</dbReference>
<dbReference type="KEGG" id="surl:BI350_09225"/>
<proteinExistence type="predicted"/>
<reference evidence="3 4" key="1">
    <citation type="submission" date="2016-09" db="EMBL/GenBank/DDBJ databases">
        <title>Complete genome sequence of the Lysinibacillus sphaericus LMG 22257, a specie of Bacillus with ureolytic activity that can effectively biodeposit calcium carbonate.</title>
        <authorList>
            <person name="Yan W."/>
        </authorList>
    </citation>
    <scope>NUCLEOTIDE SEQUENCE [LARGE SCALE GENOMIC DNA]</scope>
    <source>
        <strain evidence="3 4">LMG 22257</strain>
    </source>
</reference>
<dbReference type="RefSeq" id="WP_075527832.1">
    <property type="nucleotide sequence ID" value="NZ_CP017560.1"/>
</dbReference>
<dbReference type="Gene3D" id="3.40.33.10">
    <property type="entry name" value="CAP"/>
    <property type="match status" value="1"/>
</dbReference>
<dbReference type="InterPro" id="IPR014044">
    <property type="entry name" value="CAP_dom"/>
</dbReference>
<sequence>MKKSIAVILLGSALLLPNNSKVEASYSDKAVQVHKAQQITCVEWDGKQYDFNNLLNKNDKNLSFYYNLINFVNKYAKSPNLVPTKPAEEVSKEETPKAVEAPEVKAPQVEETPKVEETPEVVEKPEVEKAPEKEQVPEKPSTPEATPTPTVPAPTPEQPAKPVEEATPNASISAIEQEVLNLTNAERQKAGLAPLQIDQKLMDSARAKSKDMSVNGYFSHTSPTYGSPFDQMKSFGVTYRSAAENIAMGQRSAQEVVKAWMESPGHRQNILTPNFTHIGIGYDANGNYWTQQFIQK</sequence>
<dbReference type="EMBL" id="CP017560">
    <property type="protein sequence ID" value="AOV07695.1"/>
    <property type="molecule type" value="Genomic_DNA"/>
</dbReference>
<accession>A0A1D8JG52</accession>
<feature type="compositionally biased region" description="Low complexity" evidence="1">
    <location>
        <begin position="138"/>
        <end position="148"/>
    </location>
</feature>
<feature type="compositionally biased region" description="Basic and acidic residues" evidence="1">
    <location>
        <begin position="111"/>
        <end position="137"/>
    </location>
</feature>
<organism evidence="3 4">
    <name type="scientific">Sporosarcina ureilytica</name>
    <dbReference type="NCBI Taxonomy" id="298596"/>
    <lineage>
        <taxon>Bacteria</taxon>
        <taxon>Bacillati</taxon>
        <taxon>Bacillota</taxon>
        <taxon>Bacilli</taxon>
        <taxon>Bacillales</taxon>
        <taxon>Caryophanaceae</taxon>
        <taxon>Sporosarcina</taxon>
    </lineage>
</organism>
<feature type="region of interest" description="Disordered" evidence="1">
    <location>
        <begin position="80"/>
        <end position="168"/>
    </location>
</feature>
<dbReference type="AlphaFoldDB" id="A0A1D8JG52"/>
<evidence type="ECO:0000313" key="4">
    <source>
        <dbReference type="Proteomes" id="UP000185746"/>
    </source>
</evidence>
<gene>
    <name evidence="3" type="ORF">BI350_09225</name>
</gene>
<keyword evidence="4" id="KW-1185">Reference proteome</keyword>
<feature type="domain" description="SCP" evidence="2">
    <location>
        <begin position="180"/>
        <end position="293"/>
    </location>
</feature>
<dbReference type="InterPro" id="IPR014258">
    <property type="entry name" value="CAP_domain_YkwD-like"/>
</dbReference>
<feature type="compositionally biased region" description="Pro residues" evidence="1">
    <location>
        <begin position="149"/>
        <end position="159"/>
    </location>
</feature>
<feature type="compositionally biased region" description="Basic and acidic residues" evidence="1">
    <location>
        <begin position="86"/>
        <end position="103"/>
    </location>
</feature>
<dbReference type="NCBIfam" id="TIGR02909">
    <property type="entry name" value="spore_YkwD"/>
    <property type="match status" value="1"/>
</dbReference>
<evidence type="ECO:0000256" key="1">
    <source>
        <dbReference type="SAM" id="MobiDB-lite"/>
    </source>
</evidence>
<dbReference type="Proteomes" id="UP000185746">
    <property type="component" value="Chromosome"/>
</dbReference>
<dbReference type="InterPro" id="IPR035940">
    <property type="entry name" value="CAP_sf"/>
</dbReference>
<dbReference type="SUPFAM" id="SSF55797">
    <property type="entry name" value="PR-1-like"/>
    <property type="match status" value="1"/>
</dbReference>
<dbReference type="PANTHER" id="PTHR31157:SF1">
    <property type="entry name" value="SCP DOMAIN-CONTAINING PROTEIN"/>
    <property type="match status" value="1"/>
</dbReference>
<name>A0A1D8JG52_9BACL</name>
<evidence type="ECO:0000313" key="3">
    <source>
        <dbReference type="EMBL" id="AOV07695.1"/>
    </source>
</evidence>